<evidence type="ECO:0000256" key="3">
    <source>
        <dbReference type="ARBA" id="ARBA00022448"/>
    </source>
</evidence>
<feature type="transmembrane region" description="Helical" evidence="7">
    <location>
        <begin position="197"/>
        <end position="221"/>
    </location>
</feature>
<feature type="transmembrane region" description="Helical" evidence="7">
    <location>
        <begin position="233"/>
        <end position="254"/>
    </location>
</feature>
<feature type="transmembrane region" description="Helical" evidence="7">
    <location>
        <begin position="139"/>
        <end position="161"/>
    </location>
</feature>
<evidence type="ECO:0000256" key="1">
    <source>
        <dbReference type="ARBA" id="ARBA00004651"/>
    </source>
</evidence>
<feature type="transmembrane region" description="Helical" evidence="7">
    <location>
        <begin position="443"/>
        <end position="464"/>
    </location>
</feature>
<evidence type="ECO:0000313" key="10">
    <source>
        <dbReference type="Proteomes" id="UP000326779"/>
    </source>
</evidence>
<feature type="transmembrane region" description="Helical" evidence="7">
    <location>
        <begin position="108"/>
        <end position="127"/>
    </location>
</feature>
<evidence type="ECO:0000313" key="9">
    <source>
        <dbReference type="EMBL" id="QFR23165.1"/>
    </source>
</evidence>
<proteinExistence type="inferred from homology"/>
<dbReference type="InterPro" id="IPR051788">
    <property type="entry name" value="MFS_Transporter"/>
</dbReference>
<feature type="transmembrane region" description="Helical" evidence="7">
    <location>
        <begin position="356"/>
        <end position="374"/>
    </location>
</feature>
<dbReference type="InterPro" id="IPR020846">
    <property type="entry name" value="MFS_dom"/>
</dbReference>
<feature type="transmembrane region" description="Helical" evidence="7">
    <location>
        <begin position="406"/>
        <end position="431"/>
    </location>
</feature>
<accession>A0A5P8M4H8</accession>
<dbReference type="InterPro" id="IPR036259">
    <property type="entry name" value="MFS_trans_sf"/>
</dbReference>
<organism evidence="9 10">
    <name type="scientific">Schleiferilactobacillus harbinensis</name>
    <dbReference type="NCBI Taxonomy" id="304207"/>
    <lineage>
        <taxon>Bacteria</taxon>
        <taxon>Bacillati</taxon>
        <taxon>Bacillota</taxon>
        <taxon>Bacilli</taxon>
        <taxon>Lactobacillales</taxon>
        <taxon>Lactobacillaceae</taxon>
        <taxon>Schleiferilactobacillus</taxon>
    </lineage>
</organism>
<reference evidence="9 10" key="1">
    <citation type="submission" date="2019-10" db="EMBL/GenBank/DDBJ databases">
        <title>The completed genome of Lactobacillus harbinensis M1.</title>
        <authorList>
            <person name="Zheng Y."/>
        </authorList>
    </citation>
    <scope>NUCLEOTIDE SEQUENCE [LARGE SCALE GENOMIC DNA]</scope>
    <source>
        <strain evidence="9 10">M1</strain>
    </source>
</reference>
<evidence type="ECO:0000256" key="4">
    <source>
        <dbReference type="ARBA" id="ARBA00022692"/>
    </source>
</evidence>
<dbReference type="PANTHER" id="PTHR23514">
    <property type="entry name" value="BYPASS OF STOP CODON PROTEIN 6"/>
    <property type="match status" value="1"/>
</dbReference>
<dbReference type="Proteomes" id="UP000326779">
    <property type="component" value="Chromosome"/>
</dbReference>
<feature type="transmembrane region" description="Helical" evidence="7">
    <location>
        <begin position="383"/>
        <end position="400"/>
    </location>
</feature>
<dbReference type="InterPro" id="IPR011701">
    <property type="entry name" value="MFS"/>
</dbReference>
<comment type="subcellular location">
    <subcellularLocation>
        <location evidence="1">Cell membrane</location>
        <topology evidence="1">Multi-pass membrane protein</topology>
    </subcellularLocation>
</comment>
<keyword evidence="4 7" id="KW-0812">Transmembrane</keyword>
<keyword evidence="5 7" id="KW-1133">Transmembrane helix</keyword>
<feature type="domain" description="Major facilitator superfamily (MFS) profile" evidence="8">
    <location>
        <begin position="108"/>
        <end position="493"/>
    </location>
</feature>
<dbReference type="Pfam" id="PF07690">
    <property type="entry name" value="MFS_1"/>
    <property type="match status" value="1"/>
</dbReference>
<dbReference type="Gene3D" id="1.20.1250.20">
    <property type="entry name" value="MFS general substrate transporter like domains"/>
    <property type="match status" value="1"/>
</dbReference>
<evidence type="ECO:0000256" key="6">
    <source>
        <dbReference type="ARBA" id="ARBA00023136"/>
    </source>
</evidence>
<feature type="transmembrane region" description="Helical" evidence="7">
    <location>
        <begin position="470"/>
        <end position="490"/>
    </location>
</feature>
<keyword evidence="3" id="KW-0813">Transport</keyword>
<gene>
    <name evidence="9" type="ORF">D1010_06975</name>
</gene>
<dbReference type="PANTHER" id="PTHR23514:SF3">
    <property type="entry name" value="BYPASS OF STOP CODON PROTEIN 6"/>
    <property type="match status" value="1"/>
</dbReference>
<comment type="similarity">
    <text evidence="2">Belongs to the major facilitator superfamily.</text>
</comment>
<feature type="transmembrane region" description="Helical" evidence="7">
    <location>
        <begin position="260"/>
        <end position="283"/>
    </location>
</feature>
<name>A0A5P8M4H8_9LACO</name>
<dbReference type="GO" id="GO:0005886">
    <property type="term" value="C:plasma membrane"/>
    <property type="evidence" value="ECO:0007669"/>
    <property type="project" value="UniProtKB-SubCell"/>
</dbReference>
<keyword evidence="6 7" id="KW-0472">Membrane</keyword>
<evidence type="ECO:0000259" key="8">
    <source>
        <dbReference type="PROSITE" id="PS50850"/>
    </source>
</evidence>
<dbReference type="KEGG" id="lhb:D1010_06975"/>
<sequence length="496" mass="53610">MLGSFSSTCSNCLVSSSLRQYYLLFHWSGTSITNTAANCANCTNHCPIIRNGTTPTTTKPATPKTPIKFPTSRPTRGFFGKLRTSARKSIHRRERRTLSTAKPHRTRIAIGLYTNYIVHGAGVLILAQSMTSLAAQWHTTAAAVGAVIAAMGIGRLVVLLLSGWLSDRWGRQFFVGLGMVSYLLFFLGILWSPTAAWGFAFSFLAGCANSFLDAGTYPAIMDIYPEQAGAANVLIKGAMSAGQFILPLLVGWMITSHAWFGLNYAFLAAILIINAVVFLTPWWGAKRTKPQQPQSAPTKNEPAAAASSATMPWLLLALFIVYGFLSQGVFWVFTQNITQYGIQILHLTPSTSGSLLSWYSTGSFICVLVNVFILSRRFTPPQLLVPFTIGGTLSLIPILSQAPPIILFPSVFLIGFCMAGGVMQLGLTVMGETLPLGKGIATGLYYSAGATAQFILPLITAQWSQQLTTVMWFDLAIAIAGVLVTTGITLRLNRLA</sequence>
<dbReference type="AlphaFoldDB" id="A0A5P8M4H8"/>
<feature type="transmembrane region" description="Helical" evidence="7">
    <location>
        <begin position="173"/>
        <end position="191"/>
    </location>
</feature>
<evidence type="ECO:0000256" key="7">
    <source>
        <dbReference type="SAM" id="Phobius"/>
    </source>
</evidence>
<evidence type="ECO:0000256" key="2">
    <source>
        <dbReference type="ARBA" id="ARBA00008335"/>
    </source>
</evidence>
<dbReference type="PROSITE" id="PS50850">
    <property type="entry name" value="MFS"/>
    <property type="match status" value="1"/>
</dbReference>
<dbReference type="SUPFAM" id="SSF103473">
    <property type="entry name" value="MFS general substrate transporter"/>
    <property type="match status" value="1"/>
</dbReference>
<dbReference type="EMBL" id="CP045143">
    <property type="protein sequence ID" value="QFR23165.1"/>
    <property type="molecule type" value="Genomic_DNA"/>
</dbReference>
<protein>
    <submittedName>
        <fullName evidence="9">MFS transporter</fullName>
    </submittedName>
</protein>
<feature type="transmembrane region" description="Helical" evidence="7">
    <location>
        <begin position="304"/>
        <end position="325"/>
    </location>
</feature>
<evidence type="ECO:0000256" key="5">
    <source>
        <dbReference type="ARBA" id="ARBA00022989"/>
    </source>
</evidence>
<dbReference type="GO" id="GO:0022857">
    <property type="term" value="F:transmembrane transporter activity"/>
    <property type="evidence" value="ECO:0007669"/>
    <property type="project" value="InterPro"/>
</dbReference>